<dbReference type="EMBL" id="DQID01000218">
    <property type="protein sequence ID" value="HCT14813.1"/>
    <property type="molecule type" value="Genomic_DNA"/>
</dbReference>
<sequence>MIVGAGPGGLMAARILQQAGIPVEVYDSDAAVDAREQGGTLDIHADSGQIAIEAAGLSSRFAELARPESQAHRLLAPDGTVLRDQVPMTGEDAAPEIDRTQLRQMLVDSLEPGTVRWGHRVEEVRDSAVVFTDGSSVQAALVIGADGAWSRVRRALTSEQPRYLGVSMVEALFTAARTRHPLIAQLVGDGHMWANGDGKNLVLQRNSQDVIRGYIAVRTSLDWLAEAGLGQSDGRGRLLDANGTVTTDTEGVRALLGERFADFSPELRTIITESEGALPNRPVFALPTPMTWQHRPGITLLGDAAHVMAPFGGNGVNLALLDAAELAQAIITAVRSGSTLDGAISRYEGIMISRGARTGEGANTAMIAHYRAGGPDVDSIPDFDDAAVVWKENAVAYRQSH</sequence>
<dbReference type="GO" id="GO:0004497">
    <property type="term" value="F:monooxygenase activity"/>
    <property type="evidence" value="ECO:0007669"/>
    <property type="project" value="UniProtKB-KW"/>
</dbReference>
<evidence type="ECO:0000313" key="7">
    <source>
        <dbReference type="Proteomes" id="UP000261739"/>
    </source>
</evidence>
<dbReference type="STRING" id="863239.GCA_000213935_01186"/>
<dbReference type="AlphaFoldDB" id="A0A3D4SZX0"/>
<dbReference type="PRINTS" id="PR00420">
    <property type="entry name" value="RNGMNOXGNASE"/>
</dbReference>
<evidence type="ECO:0000256" key="4">
    <source>
        <dbReference type="ARBA" id="ARBA00023033"/>
    </source>
</evidence>
<dbReference type="Pfam" id="PF01494">
    <property type="entry name" value="FAD_binding_3"/>
    <property type="match status" value="2"/>
</dbReference>
<evidence type="ECO:0000256" key="3">
    <source>
        <dbReference type="ARBA" id="ARBA00023002"/>
    </source>
</evidence>
<evidence type="ECO:0000256" key="1">
    <source>
        <dbReference type="ARBA" id="ARBA00022630"/>
    </source>
</evidence>
<dbReference type="InterPro" id="IPR036188">
    <property type="entry name" value="FAD/NAD-bd_sf"/>
</dbReference>
<organism evidence="6 7">
    <name type="scientific">Corynebacterium nuruki</name>
    <dbReference type="NCBI Taxonomy" id="1032851"/>
    <lineage>
        <taxon>Bacteria</taxon>
        <taxon>Bacillati</taxon>
        <taxon>Actinomycetota</taxon>
        <taxon>Actinomycetes</taxon>
        <taxon>Mycobacteriales</taxon>
        <taxon>Corynebacteriaceae</taxon>
        <taxon>Corynebacterium</taxon>
    </lineage>
</organism>
<keyword evidence="1" id="KW-0285">Flavoprotein</keyword>
<feature type="domain" description="FAD-binding" evidence="5">
    <location>
        <begin position="1"/>
        <end position="179"/>
    </location>
</feature>
<name>A0A3D4SZX0_9CORY</name>
<feature type="domain" description="FAD-binding" evidence="5">
    <location>
        <begin position="298"/>
        <end position="339"/>
    </location>
</feature>
<dbReference type="Proteomes" id="UP000261739">
    <property type="component" value="Unassembled WGS sequence"/>
</dbReference>
<evidence type="ECO:0000256" key="2">
    <source>
        <dbReference type="ARBA" id="ARBA00022827"/>
    </source>
</evidence>
<dbReference type="PANTHER" id="PTHR46972:SF1">
    <property type="entry name" value="FAD DEPENDENT OXIDOREDUCTASE DOMAIN-CONTAINING PROTEIN"/>
    <property type="match status" value="1"/>
</dbReference>
<reference evidence="6 7" key="1">
    <citation type="journal article" date="2018" name="Nat. Biotechnol.">
        <title>A standardized bacterial taxonomy based on genome phylogeny substantially revises the tree of life.</title>
        <authorList>
            <person name="Parks D.H."/>
            <person name="Chuvochina M."/>
            <person name="Waite D.W."/>
            <person name="Rinke C."/>
            <person name="Skarshewski A."/>
            <person name="Chaumeil P.A."/>
            <person name="Hugenholtz P."/>
        </authorList>
    </citation>
    <scope>NUCLEOTIDE SEQUENCE [LARGE SCALE GENOMIC DNA]</scope>
    <source>
        <strain evidence="6">UBA11247</strain>
    </source>
</reference>
<keyword evidence="3" id="KW-0560">Oxidoreductase</keyword>
<dbReference type="InterPro" id="IPR002938">
    <property type="entry name" value="FAD-bd"/>
</dbReference>
<dbReference type="PANTHER" id="PTHR46972">
    <property type="entry name" value="MONOOXYGENASE ASQM-RELATED"/>
    <property type="match status" value="1"/>
</dbReference>
<dbReference type="SUPFAM" id="SSF51905">
    <property type="entry name" value="FAD/NAD(P)-binding domain"/>
    <property type="match status" value="1"/>
</dbReference>
<dbReference type="Gene3D" id="3.50.50.60">
    <property type="entry name" value="FAD/NAD(P)-binding domain"/>
    <property type="match status" value="1"/>
</dbReference>
<proteinExistence type="predicted"/>
<dbReference type="GO" id="GO:0071949">
    <property type="term" value="F:FAD binding"/>
    <property type="evidence" value="ECO:0007669"/>
    <property type="project" value="InterPro"/>
</dbReference>
<keyword evidence="2" id="KW-0274">FAD</keyword>
<keyword evidence="4" id="KW-0503">Monooxygenase</keyword>
<protein>
    <recommendedName>
        <fullName evidence="5">FAD-binding domain-containing protein</fullName>
    </recommendedName>
</protein>
<accession>A0A3D4SZX0</accession>
<evidence type="ECO:0000259" key="5">
    <source>
        <dbReference type="Pfam" id="PF01494"/>
    </source>
</evidence>
<comment type="caution">
    <text evidence="6">The sequence shown here is derived from an EMBL/GenBank/DDBJ whole genome shotgun (WGS) entry which is preliminary data.</text>
</comment>
<gene>
    <name evidence="6" type="ORF">DIW82_08515</name>
</gene>
<evidence type="ECO:0000313" key="6">
    <source>
        <dbReference type="EMBL" id="HCT14813.1"/>
    </source>
</evidence>